<dbReference type="Proteomes" id="UP000828390">
    <property type="component" value="Unassembled WGS sequence"/>
</dbReference>
<sequence>MKLARKDLNCILLGSGFMLLCSHVFAESTFSNSRYPDENNSFITTLVEDFGRLCPFTDQCYRTANASTNRTFHWNEIPCCRTCRCEQECGNECCPDYLASSFSEPELFRMKHDPIECIYPQFRPYTRGSNNYKTPYKMVSHCSMDFIDEQETRKKCEKDYHEFNFDDSFDMLMPMTSFQKNTVTFKNMYCAICNYADESRLLMWLPILNCERRVDDILESPNDIPGFLKAQPYCNVVFKSPHKTKLYPETCKMIINKCNMTGKWRDYDRFTEMACLSYTSLFKDQYKNVHCFMCNGHIESEVEETCEIDEIGPPLPPCEIGKRCPPLPIPFTVVLDFKSKENENTEYIADKSLLDDSCGPGAVLDAYTVYIINLYKSLDE</sequence>
<organism evidence="2 3">
    <name type="scientific">Dreissena polymorpha</name>
    <name type="common">Zebra mussel</name>
    <name type="synonym">Mytilus polymorpha</name>
    <dbReference type="NCBI Taxonomy" id="45954"/>
    <lineage>
        <taxon>Eukaryota</taxon>
        <taxon>Metazoa</taxon>
        <taxon>Spiralia</taxon>
        <taxon>Lophotrochozoa</taxon>
        <taxon>Mollusca</taxon>
        <taxon>Bivalvia</taxon>
        <taxon>Autobranchia</taxon>
        <taxon>Heteroconchia</taxon>
        <taxon>Euheterodonta</taxon>
        <taxon>Imparidentia</taxon>
        <taxon>Neoheterodontei</taxon>
        <taxon>Myida</taxon>
        <taxon>Dreissenoidea</taxon>
        <taxon>Dreissenidae</taxon>
        <taxon>Dreissena</taxon>
    </lineage>
</organism>
<comment type="caution">
    <text evidence="2">The sequence shown here is derived from an EMBL/GenBank/DDBJ whole genome shotgun (WGS) entry which is preliminary data.</text>
</comment>
<proteinExistence type="predicted"/>
<evidence type="ECO:0000313" key="2">
    <source>
        <dbReference type="EMBL" id="KAH3753023.1"/>
    </source>
</evidence>
<keyword evidence="3" id="KW-1185">Reference proteome</keyword>
<evidence type="ECO:0000256" key="1">
    <source>
        <dbReference type="SAM" id="SignalP"/>
    </source>
</evidence>
<reference evidence="2" key="1">
    <citation type="journal article" date="2019" name="bioRxiv">
        <title>The Genome of the Zebra Mussel, Dreissena polymorpha: A Resource for Invasive Species Research.</title>
        <authorList>
            <person name="McCartney M.A."/>
            <person name="Auch B."/>
            <person name="Kono T."/>
            <person name="Mallez S."/>
            <person name="Zhang Y."/>
            <person name="Obille A."/>
            <person name="Becker A."/>
            <person name="Abrahante J.E."/>
            <person name="Garbe J."/>
            <person name="Badalamenti J.P."/>
            <person name="Herman A."/>
            <person name="Mangelson H."/>
            <person name="Liachko I."/>
            <person name="Sullivan S."/>
            <person name="Sone E.D."/>
            <person name="Koren S."/>
            <person name="Silverstein K.A.T."/>
            <person name="Beckman K.B."/>
            <person name="Gohl D.M."/>
        </authorList>
    </citation>
    <scope>NUCLEOTIDE SEQUENCE</scope>
    <source>
        <strain evidence="2">Duluth1</strain>
        <tissue evidence="2">Whole animal</tissue>
    </source>
</reference>
<reference evidence="2" key="2">
    <citation type="submission" date="2020-11" db="EMBL/GenBank/DDBJ databases">
        <authorList>
            <person name="McCartney M.A."/>
            <person name="Auch B."/>
            <person name="Kono T."/>
            <person name="Mallez S."/>
            <person name="Becker A."/>
            <person name="Gohl D.M."/>
            <person name="Silverstein K.A.T."/>
            <person name="Koren S."/>
            <person name="Bechman K.B."/>
            <person name="Herman A."/>
            <person name="Abrahante J.E."/>
            <person name="Garbe J."/>
        </authorList>
    </citation>
    <scope>NUCLEOTIDE SEQUENCE</scope>
    <source>
        <strain evidence="2">Duluth1</strain>
        <tissue evidence="2">Whole animal</tissue>
    </source>
</reference>
<dbReference type="AlphaFoldDB" id="A0A9D4IAK4"/>
<accession>A0A9D4IAK4</accession>
<feature type="chain" id="PRO_5039678800" evidence="1">
    <location>
        <begin position="27"/>
        <end position="380"/>
    </location>
</feature>
<dbReference type="EMBL" id="JAIWYP010000010">
    <property type="protein sequence ID" value="KAH3753023.1"/>
    <property type="molecule type" value="Genomic_DNA"/>
</dbReference>
<evidence type="ECO:0000313" key="3">
    <source>
        <dbReference type="Proteomes" id="UP000828390"/>
    </source>
</evidence>
<keyword evidence="1" id="KW-0732">Signal</keyword>
<name>A0A9D4IAK4_DREPO</name>
<feature type="signal peptide" evidence="1">
    <location>
        <begin position="1"/>
        <end position="26"/>
    </location>
</feature>
<protein>
    <submittedName>
        <fullName evidence="2">Uncharacterized protein</fullName>
    </submittedName>
</protein>
<gene>
    <name evidence="2" type="ORF">DPMN_187652</name>
</gene>